<evidence type="ECO:0000313" key="8">
    <source>
        <dbReference type="EMBL" id="KAF2101132.1"/>
    </source>
</evidence>
<dbReference type="AlphaFoldDB" id="A0A9P4IMF3"/>
<dbReference type="Gene3D" id="4.10.240.10">
    <property type="entry name" value="Zn(2)-C6 fungal-type DNA-binding domain"/>
    <property type="match status" value="1"/>
</dbReference>
<evidence type="ECO:0000313" key="9">
    <source>
        <dbReference type="Proteomes" id="UP000799772"/>
    </source>
</evidence>
<evidence type="ECO:0000256" key="3">
    <source>
        <dbReference type="ARBA" id="ARBA00023015"/>
    </source>
</evidence>
<dbReference type="SUPFAM" id="SSF57701">
    <property type="entry name" value="Zn2/Cys6 DNA-binding domain"/>
    <property type="match status" value="1"/>
</dbReference>
<dbReference type="PROSITE" id="PS50048">
    <property type="entry name" value="ZN2_CY6_FUNGAL_2"/>
    <property type="match status" value="1"/>
</dbReference>
<keyword evidence="2" id="KW-0862">Zinc</keyword>
<dbReference type="InterPro" id="IPR036864">
    <property type="entry name" value="Zn2-C6_fun-type_DNA-bd_sf"/>
</dbReference>
<dbReference type="PANTHER" id="PTHR36206">
    <property type="entry name" value="ASPERCRYPTIN BIOSYNTHESIS CLUSTER-SPECIFIC TRANSCRIPTION REGULATOR ATNN-RELATED"/>
    <property type="match status" value="1"/>
</dbReference>
<keyword evidence="5" id="KW-0804">Transcription</keyword>
<sequence length="569" mass="64402">MDAEPEKIKLSGRRKVKSGCKTCKTRRVKCDEGKPACQRCLSTRRVCDGYGIWGAGGNEYGSKMRRYSPLAPVSLSKCNTPIPLLCSSGEEKLYFDFFRRRTATKLSSVFESHFWEQLVFQACTSEPAVLHAALALASAHKGGDARCGTCRSSPTGIIKTEQRGTDDYEYFALNQYNKAISHLKTHLSNHKISSLRIALISCMIFTTLELVRGQYKSAFTHLRNGCNLLGQIRDKDDEKTDRGNSFLRSQPKSIENCLIEPFARLNVQIGLFGEIPDNLYPLTQLSSVEHRLNVPPLFGSIYEAREYMDSLLNTVLHISGKCFQDRLTSTPHSKMTIKSQRSLELAVSSWIESYNVSIPKFFQNTDHRNKFSIPLLRLFHTMTTIIISTAVSSREALFDSYTPKFTSIITETISLWEMTGFVSHSPYKGDCWIPNLRFTSEMGIVPALYYTAVKCRVPWLRRQAIKLLLAAPHREGAWDSVIVDHIAEKVMIMEEDGFYVSAQVDIDPPAFQRPTEKYIQDCNAMPSLPEALRFHNVKILLNENSGPAGFLWNQSTYCGLEKSRDVYII</sequence>
<keyword evidence="3" id="KW-0805">Transcription regulation</keyword>
<dbReference type="Pfam" id="PF11951">
    <property type="entry name" value="Fungal_trans_2"/>
    <property type="match status" value="1"/>
</dbReference>
<proteinExistence type="predicted"/>
<gene>
    <name evidence="8" type="ORF">NA57DRAFT_74718</name>
</gene>
<dbReference type="OrthoDB" id="3172332at2759"/>
<keyword evidence="4" id="KW-0238">DNA-binding</keyword>
<evidence type="ECO:0000256" key="5">
    <source>
        <dbReference type="ARBA" id="ARBA00023163"/>
    </source>
</evidence>
<evidence type="ECO:0000259" key="7">
    <source>
        <dbReference type="PROSITE" id="PS50048"/>
    </source>
</evidence>
<evidence type="ECO:0000256" key="2">
    <source>
        <dbReference type="ARBA" id="ARBA00022833"/>
    </source>
</evidence>
<keyword evidence="9" id="KW-1185">Reference proteome</keyword>
<dbReference type="GO" id="GO:0003677">
    <property type="term" value="F:DNA binding"/>
    <property type="evidence" value="ECO:0007669"/>
    <property type="project" value="UniProtKB-KW"/>
</dbReference>
<dbReference type="CDD" id="cd00067">
    <property type="entry name" value="GAL4"/>
    <property type="match status" value="1"/>
</dbReference>
<dbReference type="InterPro" id="IPR001138">
    <property type="entry name" value="Zn2Cys6_DnaBD"/>
</dbReference>
<comment type="caution">
    <text evidence="8">The sequence shown here is derived from an EMBL/GenBank/DDBJ whole genome shotgun (WGS) entry which is preliminary data.</text>
</comment>
<evidence type="ECO:0000256" key="1">
    <source>
        <dbReference type="ARBA" id="ARBA00022723"/>
    </source>
</evidence>
<dbReference type="PROSITE" id="PS00463">
    <property type="entry name" value="ZN2_CY6_FUNGAL_1"/>
    <property type="match status" value="1"/>
</dbReference>
<dbReference type="PANTHER" id="PTHR36206:SF16">
    <property type="entry name" value="TRANSCRIPTION FACTOR DOMAIN-CONTAINING PROTEIN-RELATED"/>
    <property type="match status" value="1"/>
</dbReference>
<organism evidence="8 9">
    <name type="scientific">Rhizodiscina lignyota</name>
    <dbReference type="NCBI Taxonomy" id="1504668"/>
    <lineage>
        <taxon>Eukaryota</taxon>
        <taxon>Fungi</taxon>
        <taxon>Dikarya</taxon>
        <taxon>Ascomycota</taxon>
        <taxon>Pezizomycotina</taxon>
        <taxon>Dothideomycetes</taxon>
        <taxon>Pleosporomycetidae</taxon>
        <taxon>Aulographales</taxon>
        <taxon>Rhizodiscinaceae</taxon>
        <taxon>Rhizodiscina</taxon>
    </lineage>
</organism>
<reference evidence="8" key="1">
    <citation type="journal article" date="2020" name="Stud. Mycol.">
        <title>101 Dothideomycetes genomes: a test case for predicting lifestyles and emergence of pathogens.</title>
        <authorList>
            <person name="Haridas S."/>
            <person name="Albert R."/>
            <person name="Binder M."/>
            <person name="Bloem J."/>
            <person name="Labutti K."/>
            <person name="Salamov A."/>
            <person name="Andreopoulos B."/>
            <person name="Baker S."/>
            <person name="Barry K."/>
            <person name="Bills G."/>
            <person name="Bluhm B."/>
            <person name="Cannon C."/>
            <person name="Castanera R."/>
            <person name="Culley D."/>
            <person name="Daum C."/>
            <person name="Ezra D."/>
            <person name="Gonzalez J."/>
            <person name="Henrissat B."/>
            <person name="Kuo A."/>
            <person name="Liang C."/>
            <person name="Lipzen A."/>
            <person name="Lutzoni F."/>
            <person name="Magnuson J."/>
            <person name="Mondo S."/>
            <person name="Nolan M."/>
            <person name="Ohm R."/>
            <person name="Pangilinan J."/>
            <person name="Park H.-J."/>
            <person name="Ramirez L."/>
            <person name="Alfaro M."/>
            <person name="Sun H."/>
            <person name="Tritt A."/>
            <person name="Yoshinaga Y."/>
            <person name="Zwiers L.-H."/>
            <person name="Turgeon B."/>
            <person name="Goodwin S."/>
            <person name="Spatafora J."/>
            <person name="Crous P."/>
            <person name="Grigoriev I."/>
        </authorList>
    </citation>
    <scope>NUCLEOTIDE SEQUENCE</scope>
    <source>
        <strain evidence="8">CBS 133067</strain>
    </source>
</reference>
<dbReference type="SMART" id="SM00066">
    <property type="entry name" value="GAL4"/>
    <property type="match status" value="1"/>
</dbReference>
<keyword evidence="6" id="KW-0539">Nucleus</keyword>
<name>A0A9P4IMF3_9PEZI</name>
<dbReference type="InterPro" id="IPR052360">
    <property type="entry name" value="Transcr_Regulatory_Proteins"/>
</dbReference>
<evidence type="ECO:0000256" key="4">
    <source>
        <dbReference type="ARBA" id="ARBA00023125"/>
    </source>
</evidence>
<feature type="domain" description="Zn(2)-C6 fungal-type" evidence="7">
    <location>
        <begin position="19"/>
        <end position="47"/>
    </location>
</feature>
<accession>A0A9P4IMF3</accession>
<dbReference type="InterPro" id="IPR021858">
    <property type="entry name" value="Fun_TF"/>
</dbReference>
<protein>
    <recommendedName>
        <fullName evidence="7">Zn(2)-C6 fungal-type domain-containing protein</fullName>
    </recommendedName>
</protein>
<keyword evidence="1" id="KW-0479">Metal-binding</keyword>
<dbReference type="Pfam" id="PF00172">
    <property type="entry name" value="Zn_clus"/>
    <property type="match status" value="1"/>
</dbReference>
<dbReference type="Proteomes" id="UP000799772">
    <property type="component" value="Unassembled WGS sequence"/>
</dbReference>
<dbReference type="EMBL" id="ML978124">
    <property type="protein sequence ID" value="KAF2101132.1"/>
    <property type="molecule type" value="Genomic_DNA"/>
</dbReference>
<dbReference type="GO" id="GO:0008270">
    <property type="term" value="F:zinc ion binding"/>
    <property type="evidence" value="ECO:0007669"/>
    <property type="project" value="InterPro"/>
</dbReference>
<evidence type="ECO:0000256" key="6">
    <source>
        <dbReference type="ARBA" id="ARBA00023242"/>
    </source>
</evidence>
<dbReference type="GO" id="GO:0000981">
    <property type="term" value="F:DNA-binding transcription factor activity, RNA polymerase II-specific"/>
    <property type="evidence" value="ECO:0007669"/>
    <property type="project" value="InterPro"/>
</dbReference>